<feature type="chain" id="PRO_5010311083" description="Lipoprotein" evidence="1">
    <location>
        <begin position="30"/>
        <end position="257"/>
    </location>
</feature>
<organism evidence="2 3">
    <name type="scientific">Arthrobacter woluwensis</name>
    <dbReference type="NCBI Taxonomy" id="156980"/>
    <lineage>
        <taxon>Bacteria</taxon>
        <taxon>Bacillati</taxon>
        <taxon>Actinomycetota</taxon>
        <taxon>Actinomycetes</taxon>
        <taxon>Micrococcales</taxon>
        <taxon>Micrococcaceae</taxon>
        <taxon>Arthrobacter</taxon>
    </lineage>
</organism>
<dbReference type="AlphaFoldDB" id="A0A1H4R990"/>
<accession>A0A1H4R990</accession>
<evidence type="ECO:0008006" key="4">
    <source>
        <dbReference type="Google" id="ProtNLM"/>
    </source>
</evidence>
<dbReference type="RefSeq" id="WP_066215673.1">
    <property type="nucleotide sequence ID" value="NZ_FNSN01000003.1"/>
</dbReference>
<evidence type="ECO:0000313" key="2">
    <source>
        <dbReference type="EMBL" id="SEC28314.1"/>
    </source>
</evidence>
<dbReference type="EMBL" id="FNSN01000003">
    <property type="protein sequence ID" value="SEC28314.1"/>
    <property type="molecule type" value="Genomic_DNA"/>
</dbReference>
<keyword evidence="3" id="KW-1185">Reference proteome</keyword>
<dbReference type="Proteomes" id="UP000182652">
    <property type="component" value="Unassembled WGS sequence"/>
</dbReference>
<sequence>MDRRRFFTAAPATTAAASFPLLTAEPAFADSTDAQAKKLTCLMLDALDRELDDPATARVVEPHLQDIGFNWRPPVTAVANIDYFVAYAFGNRAPAGGGDPAKGLYEPGPVNEALADTIVAVRKQKTVPVFAQWEIARFLKSKYSMTQVISIEPVIAPDGTITYLSTDGVAAQVVAQRGTGGTAGVVGFRDHVKRCVQTTRDRGMTAFAPAGFDMPGTYDLQSGQPWTRRRDLYLLHDMYAQMAVHRGKMIAEAYPNG</sequence>
<gene>
    <name evidence="2" type="ORF">SAMN04489745_2493</name>
</gene>
<proteinExistence type="predicted"/>
<keyword evidence="1" id="KW-0732">Signal</keyword>
<evidence type="ECO:0000256" key="1">
    <source>
        <dbReference type="SAM" id="SignalP"/>
    </source>
</evidence>
<evidence type="ECO:0000313" key="3">
    <source>
        <dbReference type="Proteomes" id="UP000182652"/>
    </source>
</evidence>
<reference evidence="2 3" key="1">
    <citation type="submission" date="2016-10" db="EMBL/GenBank/DDBJ databases">
        <authorList>
            <person name="de Groot N.N."/>
        </authorList>
    </citation>
    <scope>NUCLEOTIDE SEQUENCE [LARGE SCALE GENOMIC DNA]</scope>
    <source>
        <strain evidence="2 3">DSM 10495</strain>
    </source>
</reference>
<protein>
    <recommendedName>
        <fullName evidence="4">Lipoprotein</fullName>
    </recommendedName>
</protein>
<name>A0A1H4R990_9MICC</name>
<feature type="signal peptide" evidence="1">
    <location>
        <begin position="1"/>
        <end position="29"/>
    </location>
</feature>